<dbReference type="NCBIfam" id="TIGR00813">
    <property type="entry name" value="sss"/>
    <property type="match status" value="1"/>
</dbReference>
<keyword evidence="4" id="KW-1003">Cell membrane</keyword>
<evidence type="ECO:0000256" key="8">
    <source>
        <dbReference type="RuleBase" id="RU362091"/>
    </source>
</evidence>
<feature type="transmembrane region" description="Helical" evidence="9">
    <location>
        <begin position="438"/>
        <end position="460"/>
    </location>
</feature>
<name>A0ABZ2ZP24_9BACI</name>
<dbReference type="Gene3D" id="1.20.1730.10">
    <property type="entry name" value="Sodium/glucose cotransporter"/>
    <property type="match status" value="1"/>
</dbReference>
<dbReference type="Proteomes" id="UP001472074">
    <property type="component" value="Chromosome"/>
</dbReference>
<dbReference type="EMBL" id="CP151651">
    <property type="protein sequence ID" value="WZP08070.1"/>
    <property type="molecule type" value="Genomic_DNA"/>
</dbReference>
<dbReference type="InterPro" id="IPR038377">
    <property type="entry name" value="Na/Glc_symporter_sf"/>
</dbReference>
<feature type="transmembrane region" description="Helical" evidence="9">
    <location>
        <begin position="197"/>
        <end position="221"/>
    </location>
</feature>
<protein>
    <submittedName>
        <fullName evidence="10">Sodium/pantothenate symporter</fullName>
    </submittedName>
</protein>
<dbReference type="PROSITE" id="PS50283">
    <property type="entry name" value="NA_SOLUT_SYMP_3"/>
    <property type="match status" value="1"/>
</dbReference>
<feature type="transmembrane region" description="Helical" evidence="9">
    <location>
        <begin position="406"/>
        <end position="431"/>
    </location>
</feature>
<dbReference type="PANTHER" id="PTHR48086">
    <property type="entry name" value="SODIUM/PROLINE SYMPORTER-RELATED"/>
    <property type="match status" value="1"/>
</dbReference>
<evidence type="ECO:0000256" key="2">
    <source>
        <dbReference type="ARBA" id="ARBA00006434"/>
    </source>
</evidence>
<keyword evidence="3" id="KW-0813">Transport</keyword>
<evidence type="ECO:0000256" key="5">
    <source>
        <dbReference type="ARBA" id="ARBA00022692"/>
    </source>
</evidence>
<keyword evidence="5 9" id="KW-0812">Transmembrane</keyword>
<feature type="transmembrane region" description="Helical" evidence="9">
    <location>
        <begin position="130"/>
        <end position="157"/>
    </location>
</feature>
<dbReference type="PROSITE" id="PS00457">
    <property type="entry name" value="NA_SOLUT_SYMP_2"/>
    <property type="match status" value="1"/>
</dbReference>
<feature type="transmembrane region" description="Helical" evidence="9">
    <location>
        <begin position="466"/>
        <end position="484"/>
    </location>
</feature>
<dbReference type="InterPro" id="IPR050277">
    <property type="entry name" value="Sodium:Solute_Symporter"/>
</dbReference>
<dbReference type="InterPro" id="IPR018212">
    <property type="entry name" value="Na/solute_symporter_CS"/>
</dbReference>
<evidence type="ECO:0000256" key="6">
    <source>
        <dbReference type="ARBA" id="ARBA00022989"/>
    </source>
</evidence>
<comment type="subcellular location">
    <subcellularLocation>
        <location evidence="1">Membrane</location>
        <topology evidence="1">Multi-pass membrane protein</topology>
    </subcellularLocation>
</comment>
<evidence type="ECO:0000256" key="4">
    <source>
        <dbReference type="ARBA" id="ARBA00022475"/>
    </source>
</evidence>
<feature type="transmembrane region" description="Helical" evidence="9">
    <location>
        <begin position="163"/>
        <end position="185"/>
    </location>
</feature>
<evidence type="ECO:0000256" key="1">
    <source>
        <dbReference type="ARBA" id="ARBA00004141"/>
    </source>
</evidence>
<evidence type="ECO:0000313" key="10">
    <source>
        <dbReference type="EMBL" id="WZP08070.1"/>
    </source>
</evidence>
<sequence length="496" mass="53159">MTSYSLIILSVLIIYMVLTLIIGIVSSKRQAKAQAGKGFINNYFVGGRSMGGIVLAMTLVATFASASSFIGGPGIAYSKGLVWVYISVIQIPTAFIVLGILGKKFAMISRKTNAVTVTDYLRSRYKSPTVVIISSIAIVLFFIAMMMSQFIGGAILLETITGLPYVWGLIIFSIIVIAYTSIGGFNAVAITDTIQAFVMVVGCFLILFTVIKVAGGYTPLIETLNTVNPTWSSLSSDGNTPLPYILSFWVLVGIGVLGLPQTAVRGMAFKDTKSLHQAMIYGTVVVGTLMIVMTIVGVFAPAVLDPSEFKNTDYVIPMIVLKYMNPVVAGLFIAAPLSAIMSTVSSLLLLASAAIVKDIYMNYFVSRETEEKGSAFEEKIGKLTIFSTVLVGAITVFLTLNPPELIVWINLFAMGGLECAFLCPIIFGLYWKKANATGAIFSSVIGVAMFLILSTTGVTILGTSPIVISILTSVIAFIIGSLLGKKSDRETLELFY</sequence>
<feature type="transmembrane region" description="Helical" evidence="9">
    <location>
        <begin position="82"/>
        <end position="101"/>
    </location>
</feature>
<dbReference type="PROSITE" id="PS00456">
    <property type="entry name" value="NA_SOLUT_SYMP_1"/>
    <property type="match status" value="1"/>
</dbReference>
<accession>A0ABZ2ZP24</accession>
<dbReference type="Pfam" id="PF00474">
    <property type="entry name" value="SSF"/>
    <property type="match status" value="1"/>
</dbReference>
<feature type="transmembrane region" description="Helical" evidence="9">
    <location>
        <begin position="241"/>
        <end position="259"/>
    </location>
</feature>
<evidence type="ECO:0000256" key="7">
    <source>
        <dbReference type="ARBA" id="ARBA00023136"/>
    </source>
</evidence>
<evidence type="ECO:0000313" key="11">
    <source>
        <dbReference type="Proteomes" id="UP001472074"/>
    </source>
</evidence>
<gene>
    <name evidence="10" type="primary">panF</name>
    <name evidence="10" type="ORF">AADC60_02715</name>
</gene>
<dbReference type="InterPro" id="IPR011849">
    <property type="entry name" value="Na/pantothenate_symporter"/>
</dbReference>
<feature type="transmembrane region" description="Helical" evidence="9">
    <location>
        <begin position="380"/>
        <end position="400"/>
    </location>
</feature>
<keyword evidence="6 9" id="KW-1133">Transmembrane helix</keyword>
<keyword evidence="7 9" id="KW-0472">Membrane</keyword>
<proteinExistence type="inferred from homology"/>
<dbReference type="PANTHER" id="PTHR48086:SF4">
    <property type="entry name" value="SODIUM_PANTOTHENATE SYMPORTER"/>
    <property type="match status" value="1"/>
</dbReference>
<dbReference type="InterPro" id="IPR001734">
    <property type="entry name" value="Na/solute_symporter"/>
</dbReference>
<feature type="transmembrane region" description="Helical" evidence="9">
    <location>
        <begin position="6"/>
        <end position="25"/>
    </location>
</feature>
<feature type="transmembrane region" description="Helical" evidence="9">
    <location>
        <begin position="280"/>
        <end position="304"/>
    </location>
</feature>
<keyword evidence="11" id="KW-1185">Reference proteome</keyword>
<dbReference type="RefSeq" id="WP_083805730.1">
    <property type="nucleotide sequence ID" value="NZ_CP151651.1"/>
</dbReference>
<reference evidence="10 11" key="1">
    <citation type="submission" date="2024-04" db="EMBL/GenBank/DDBJ databases">
        <title>Screening of coral probiotics and analysis of their probiotic properties.</title>
        <authorList>
            <person name="Wang S."/>
        </authorList>
    </citation>
    <scope>NUCLEOTIDE SEQUENCE [LARGE SCALE GENOMIC DNA]</scope>
    <source>
        <strain evidence="10 11">GXU-Z9</strain>
    </source>
</reference>
<dbReference type="CDD" id="cd10327">
    <property type="entry name" value="SLC5sbd_PanF"/>
    <property type="match status" value="1"/>
</dbReference>
<dbReference type="NCBIfam" id="TIGR02119">
    <property type="entry name" value="panF"/>
    <property type="match status" value="1"/>
</dbReference>
<feature type="transmembrane region" description="Helical" evidence="9">
    <location>
        <begin position="327"/>
        <end position="360"/>
    </location>
</feature>
<evidence type="ECO:0000256" key="3">
    <source>
        <dbReference type="ARBA" id="ARBA00022448"/>
    </source>
</evidence>
<evidence type="ECO:0000256" key="9">
    <source>
        <dbReference type="SAM" id="Phobius"/>
    </source>
</evidence>
<feature type="transmembrane region" description="Helical" evidence="9">
    <location>
        <begin position="45"/>
        <end position="70"/>
    </location>
</feature>
<comment type="similarity">
    <text evidence="2 8">Belongs to the sodium:solute symporter (SSF) (TC 2.A.21) family.</text>
</comment>
<organism evidence="10 11">
    <name type="scientific">Cytobacillus pseudoceanisediminis</name>
    <dbReference type="NCBI Taxonomy" id="3051614"/>
    <lineage>
        <taxon>Bacteria</taxon>
        <taxon>Bacillati</taxon>
        <taxon>Bacillota</taxon>
        <taxon>Bacilli</taxon>
        <taxon>Bacillales</taxon>
        <taxon>Bacillaceae</taxon>
        <taxon>Cytobacillus</taxon>
    </lineage>
</organism>